<name>A0A917WI88_9ACTN</name>
<dbReference type="Proteomes" id="UP000642070">
    <property type="component" value="Unassembled WGS sequence"/>
</dbReference>
<dbReference type="AlphaFoldDB" id="A0A917WI88"/>
<sequence>MPSRFTDEREITGVADLTPVQRDQLRAAGKLYDGEDLDAAARLVDDPDDERSFLGFCNLWRVVDGSEDRYDAWLYQVDSGTIFRAGTTDVAAEIIQFGLETRDPAVRAELGPALVEAGLLPKSDVSYPEFAGLLRTQQGA</sequence>
<reference evidence="1" key="2">
    <citation type="submission" date="2020-09" db="EMBL/GenBank/DDBJ databases">
        <authorList>
            <person name="Sun Q."/>
            <person name="Ohkuma M."/>
        </authorList>
    </citation>
    <scope>NUCLEOTIDE SEQUENCE</scope>
    <source>
        <strain evidence="1">JCM 19831</strain>
    </source>
</reference>
<protein>
    <submittedName>
        <fullName evidence="1">Uncharacterized protein</fullName>
    </submittedName>
</protein>
<evidence type="ECO:0000313" key="1">
    <source>
        <dbReference type="EMBL" id="GGM08378.1"/>
    </source>
</evidence>
<comment type="caution">
    <text evidence="1">The sequence shown here is derived from an EMBL/GenBank/DDBJ whole genome shotgun (WGS) entry which is preliminary data.</text>
</comment>
<reference evidence="1" key="1">
    <citation type="journal article" date="2014" name="Int. J. Syst. Evol. Microbiol.">
        <title>Complete genome sequence of Corynebacterium casei LMG S-19264T (=DSM 44701T), isolated from a smear-ripened cheese.</title>
        <authorList>
            <consortium name="US DOE Joint Genome Institute (JGI-PGF)"/>
            <person name="Walter F."/>
            <person name="Albersmeier A."/>
            <person name="Kalinowski J."/>
            <person name="Ruckert C."/>
        </authorList>
    </citation>
    <scope>NUCLEOTIDE SEQUENCE</scope>
    <source>
        <strain evidence="1">JCM 19831</strain>
    </source>
</reference>
<dbReference type="RefSeq" id="WP_190248186.1">
    <property type="nucleotide sequence ID" value="NZ_BMPI01000003.1"/>
</dbReference>
<evidence type="ECO:0000313" key="2">
    <source>
        <dbReference type="Proteomes" id="UP000642070"/>
    </source>
</evidence>
<keyword evidence="2" id="KW-1185">Reference proteome</keyword>
<organism evidence="1 2">
    <name type="scientific">Dactylosporangium sucinum</name>
    <dbReference type="NCBI Taxonomy" id="1424081"/>
    <lineage>
        <taxon>Bacteria</taxon>
        <taxon>Bacillati</taxon>
        <taxon>Actinomycetota</taxon>
        <taxon>Actinomycetes</taxon>
        <taxon>Micromonosporales</taxon>
        <taxon>Micromonosporaceae</taxon>
        <taxon>Dactylosporangium</taxon>
    </lineage>
</organism>
<gene>
    <name evidence="1" type="ORF">GCM10007977_006760</name>
</gene>
<accession>A0A917WI88</accession>
<dbReference type="EMBL" id="BMPI01000003">
    <property type="protein sequence ID" value="GGM08378.1"/>
    <property type="molecule type" value="Genomic_DNA"/>
</dbReference>
<proteinExistence type="predicted"/>